<organism evidence="3 5">
    <name type="scientific">Didymodactylos carnosus</name>
    <dbReference type="NCBI Taxonomy" id="1234261"/>
    <lineage>
        <taxon>Eukaryota</taxon>
        <taxon>Metazoa</taxon>
        <taxon>Spiralia</taxon>
        <taxon>Gnathifera</taxon>
        <taxon>Rotifera</taxon>
        <taxon>Eurotatoria</taxon>
        <taxon>Bdelloidea</taxon>
        <taxon>Philodinida</taxon>
        <taxon>Philodinidae</taxon>
        <taxon>Didymodactylos</taxon>
    </lineage>
</organism>
<evidence type="ECO:0000256" key="2">
    <source>
        <dbReference type="SAM" id="MobiDB-lite"/>
    </source>
</evidence>
<evidence type="ECO:0000313" key="3">
    <source>
        <dbReference type="EMBL" id="CAF0966030.1"/>
    </source>
</evidence>
<accession>A0A8S2DSR8</accession>
<dbReference type="Proteomes" id="UP000682733">
    <property type="component" value="Unassembled WGS sequence"/>
</dbReference>
<feature type="region of interest" description="Disordered" evidence="2">
    <location>
        <begin position="1"/>
        <end position="46"/>
    </location>
</feature>
<dbReference type="EMBL" id="CAJOBA010005257">
    <property type="protein sequence ID" value="CAF3737886.1"/>
    <property type="molecule type" value="Genomic_DNA"/>
</dbReference>
<keyword evidence="1" id="KW-0175">Coiled coil</keyword>
<feature type="coiled-coil region" evidence="1">
    <location>
        <begin position="171"/>
        <end position="205"/>
    </location>
</feature>
<dbReference type="AlphaFoldDB" id="A0A8S2DSR8"/>
<dbReference type="EMBL" id="CAJNOK010005252">
    <property type="protein sequence ID" value="CAF0966030.1"/>
    <property type="molecule type" value="Genomic_DNA"/>
</dbReference>
<evidence type="ECO:0000313" key="5">
    <source>
        <dbReference type="Proteomes" id="UP000677228"/>
    </source>
</evidence>
<gene>
    <name evidence="3" type="ORF">OVA965_LOCUS12854</name>
    <name evidence="4" type="ORF">TMI583_LOCUS12857</name>
</gene>
<dbReference type="Proteomes" id="UP000677228">
    <property type="component" value="Unassembled WGS sequence"/>
</dbReference>
<proteinExistence type="predicted"/>
<comment type="caution">
    <text evidence="3">The sequence shown here is derived from an EMBL/GenBank/DDBJ whole genome shotgun (WGS) entry which is preliminary data.</text>
</comment>
<name>A0A8S2DSR8_9BILA</name>
<feature type="compositionally biased region" description="Pro residues" evidence="2">
    <location>
        <begin position="21"/>
        <end position="34"/>
    </location>
</feature>
<evidence type="ECO:0000313" key="4">
    <source>
        <dbReference type="EMBL" id="CAF3737886.1"/>
    </source>
</evidence>
<evidence type="ECO:0000256" key="1">
    <source>
        <dbReference type="SAM" id="Coils"/>
    </source>
</evidence>
<sequence length="321" mass="37422">MQNGVENKYSKTQPTKISTPTPTPPKSTPTPTPIPTKKSSTPELELPSPVMRTLTLEIFSANPCLVNDLFNGADPMIKHHSFGPQQMDVNLCLQQLSELIENNPTPGKYAEMKAYIMDKLMGINSITTTDLEEFENLYEGLNDLLFLPLNLTAQEKHYAFQLTFVKIKRLFERLITELYDQRKEINQLNDQVKRLNRELNSISFIRLLNNVCDPLICEIKGFFVDNRIDLKYYNIDLLFDLIDNNRQLSELNDKHYEMVKQELEKVAYRLQIQKNDLVDLLIQRKDRNEVEHDNIKLYLRESFRSGTQVSFEDLANIWTFI</sequence>
<protein>
    <submittedName>
        <fullName evidence="3">Uncharacterized protein</fullName>
    </submittedName>
</protein>
<reference evidence="3" key="1">
    <citation type="submission" date="2021-02" db="EMBL/GenBank/DDBJ databases">
        <authorList>
            <person name="Nowell W R."/>
        </authorList>
    </citation>
    <scope>NUCLEOTIDE SEQUENCE</scope>
</reference>
<feature type="compositionally biased region" description="Low complexity" evidence="2">
    <location>
        <begin position="10"/>
        <end position="20"/>
    </location>
</feature>